<dbReference type="Proteomes" id="UP000615613">
    <property type="component" value="Chromosome"/>
</dbReference>
<keyword evidence="1" id="KW-1133">Transmembrane helix</keyword>
<evidence type="ECO:0000256" key="1">
    <source>
        <dbReference type="SAM" id="Phobius"/>
    </source>
</evidence>
<protein>
    <recommendedName>
        <fullName evidence="5">Transmembrane protein</fullName>
    </recommendedName>
</protein>
<proteinExistence type="predicted"/>
<name>A0A8H9Z2G0_9PSED</name>
<reference evidence="2" key="1">
    <citation type="journal article" date="2020" name="Microorganisms">
        <title>Reliable Identification of Environmental Pseudomonas Isolates Using the rpoD Gene.</title>
        <authorList>
            <consortium name="The Broad Institute Genome Sequencing Platform"/>
            <person name="Girard L."/>
            <person name="Lood C."/>
            <person name="Rokni-Zadeh H."/>
            <person name="van Noort V."/>
            <person name="Lavigne R."/>
            <person name="De Mot R."/>
        </authorList>
    </citation>
    <scope>NUCLEOTIDE SEQUENCE [LARGE SCALE GENOMIC DNA]</scope>
    <source>
        <strain evidence="2">SWRI145</strain>
    </source>
</reference>
<dbReference type="AlphaFoldDB" id="A0A8H9Z2G0"/>
<evidence type="ECO:0000313" key="2">
    <source>
        <dbReference type="EMBL" id="MBC3298619.1"/>
    </source>
</evidence>
<evidence type="ECO:0000313" key="3">
    <source>
        <dbReference type="EMBL" id="QXH82230.1"/>
    </source>
</evidence>
<organism evidence="2">
    <name type="scientific">Pseudomonas tritici</name>
    <dbReference type="NCBI Taxonomy" id="2745518"/>
    <lineage>
        <taxon>Bacteria</taxon>
        <taxon>Pseudomonadati</taxon>
        <taxon>Pseudomonadota</taxon>
        <taxon>Gammaproteobacteria</taxon>
        <taxon>Pseudomonadales</taxon>
        <taxon>Pseudomonadaceae</taxon>
        <taxon>Pseudomonas</taxon>
    </lineage>
</organism>
<reference evidence="3" key="2">
    <citation type="submission" date="2021-06" db="EMBL/GenBank/DDBJ databases">
        <title>Updating the genus Pseudomonas: Description of 43 new species and partition of the Pseudomonas putida group.</title>
        <authorList>
            <person name="Girard L."/>
            <person name="Lood C."/>
            <person name="Vandamme P."/>
            <person name="Rokni-Zadeh H."/>
            <person name="van Noort V."/>
            <person name="Hofte M."/>
            <person name="Lavigne R."/>
            <person name="De Mot R."/>
        </authorList>
    </citation>
    <scope>NUCLEOTIDE SEQUENCE</scope>
    <source>
        <strain evidence="3">SWRI145</strain>
    </source>
</reference>
<gene>
    <name evidence="3" type="ORF">HU722_0019860</name>
    <name evidence="2" type="ORF">HU722_44550</name>
</gene>
<keyword evidence="1" id="KW-0812">Transmembrane</keyword>
<keyword evidence="4" id="KW-1185">Reference proteome</keyword>
<feature type="transmembrane region" description="Helical" evidence="1">
    <location>
        <begin position="30"/>
        <end position="53"/>
    </location>
</feature>
<dbReference type="KEGG" id="ptrt:HU722_0019860"/>
<dbReference type="EMBL" id="CP077084">
    <property type="protein sequence ID" value="QXH82230.1"/>
    <property type="molecule type" value="Genomic_DNA"/>
</dbReference>
<dbReference type="EMBL" id="JABWQF010000048">
    <property type="protein sequence ID" value="MBC3298619.1"/>
    <property type="molecule type" value="Genomic_DNA"/>
</dbReference>
<evidence type="ECO:0000313" key="4">
    <source>
        <dbReference type="Proteomes" id="UP000615613"/>
    </source>
</evidence>
<feature type="transmembrane region" description="Helical" evidence="1">
    <location>
        <begin position="65"/>
        <end position="83"/>
    </location>
</feature>
<accession>A0A8H9Z2G0</accession>
<evidence type="ECO:0008006" key="5">
    <source>
        <dbReference type="Google" id="ProtNLM"/>
    </source>
</evidence>
<keyword evidence="1" id="KW-0472">Membrane</keyword>
<dbReference type="RefSeq" id="WP_065874220.1">
    <property type="nucleotide sequence ID" value="NZ_CP077084.1"/>
</dbReference>
<sequence>MSTNSTITCPHCMNNVPWGARVCRGCHAEISYGTPLASVIFFIVLSVGASWYVTKLAHDHLFTNATLLWCVFAAVLTPCAILSRKACKRLYDGKTEFRRHYRK</sequence>